<comment type="caution">
    <text evidence="3">The sequence shown here is derived from an EMBL/GenBank/DDBJ whole genome shotgun (WGS) entry which is preliminary data.</text>
</comment>
<dbReference type="AlphaFoldDB" id="A0A9P8LFN9"/>
<keyword evidence="4" id="KW-1185">Reference proteome</keyword>
<dbReference type="Proteomes" id="UP000750711">
    <property type="component" value="Unassembled WGS sequence"/>
</dbReference>
<dbReference type="InterPro" id="IPR036869">
    <property type="entry name" value="J_dom_sf"/>
</dbReference>
<dbReference type="SMART" id="SM00271">
    <property type="entry name" value="DnaJ"/>
    <property type="match status" value="1"/>
</dbReference>
<feature type="domain" description="J" evidence="2">
    <location>
        <begin position="13"/>
        <end position="91"/>
    </location>
</feature>
<evidence type="ECO:0000259" key="2">
    <source>
        <dbReference type="PROSITE" id="PS50076"/>
    </source>
</evidence>
<gene>
    <name evidence="3" type="ORF">GP486_002203</name>
</gene>
<reference evidence="3" key="1">
    <citation type="submission" date="2021-03" db="EMBL/GenBank/DDBJ databases">
        <title>Comparative genomics and phylogenomic investigation of the class Geoglossomycetes provide insights into ecological specialization and systematics.</title>
        <authorList>
            <person name="Melie T."/>
            <person name="Pirro S."/>
            <person name="Miller A.N."/>
            <person name="Quandt A."/>
        </authorList>
    </citation>
    <scope>NUCLEOTIDE SEQUENCE</scope>
    <source>
        <strain evidence="3">CAQ_001_2017</strain>
    </source>
</reference>
<accession>A0A9P8LFN9</accession>
<proteinExistence type="predicted"/>
<evidence type="ECO:0000256" key="1">
    <source>
        <dbReference type="SAM" id="MobiDB-lite"/>
    </source>
</evidence>
<feature type="compositionally biased region" description="Basic residues" evidence="1">
    <location>
        <begin position="145"/>
        <end position="154"/>
    </location>
</feature>
<name>A0A9P8LFN9_9PEZI</name>
<dbReference type="CDD" id="cd06257">
    <property type="entry name" value="DnaJ"/>
    <property type="match status" value="1"/>
</dbReference>
<dbReference type="InterPro" id="IPR001623">
    <property type="entry name" value="DnaJ_domain"/>
</dbReference>
<dbReference type="EMBL" id="JAGHQM010000233">
    <property type="protein sequence ID" value="KAH0563235.1"/>
    <property type="molecule type" value="Genomic_DNA"/>
</dbReference>
<dbReference type="Gene3D" id="1.10.287.110">
    <property type="entry name" value="DnaJ domain"/>
    <property type="match status" value="1"/>
</dbReference>
<evidence type="ECO:0000313" key="3">
    <source>
        <dbReference type="EMBL" id="KAH0563235.1"/>
    </source>
</evidence>
<feature type="compositionally biased region" description="Basic and acidic residues" evidence="1">
    <location>
        <begin position="155"/>
        <end position="169"/>
    </location>
</feature>
<dbReference type="SUPFAM" id="SSF46565">
    <property type="entry name" value="Chaperone J-domain"/>
    <property type="match status" value="1"/>
</dbReference>
<protein>
    <recommendedName>
        <fullName evidence="2">J domain-containing protein</fullName>
    </recommendedName>
</protein>
<feature type="region of interest" description="Disordered" evidence="1">
    <location>
        <begin position="127"/>
        <end position="185"/>
    </location>
</feature>
<dbReference type="PROSITE" id="PS50076">
    <property type="entry name" value="DNAJ_2"/>
    <property type="match status" value="1"/>
</dbReference>
<organism evidence="3 4">
    <name type="scientific">Trichoglossum hirsutum</name>
    <dbReference type="NCBI Taxonomy" id="265104"/>
    <lineage>
        <taxon>Eukaryota</taxon>
        <taxon>Fungi</taxon>
        <taxon>Dikarya</taxon>
        <taxon>Ascomycota</taxon>
        <taxon>Pezizomycotina</taxon>
        <taxon>Geoglossomycetes</taxon>
        <taxon>Geoglossales</taxon>
        <taxon>Geoglossaceae</taxon>
        <taxon>Trichoglossum</taxon>
    </lineage>
</organism>
<evidence type="ECO:0000313" key="4">
    <source>
        <dbReference type="Proteomes" id="UP000750711"/>
    </source>
</evidence>
<sequence length="185" mass="21215">MAGVSFQDLEQVDIFDLLSLDPSGKNEDPKQLRKAYKKAMFAVHPDKTGPNIKATQLNQLKEFLCDFDASDCRIGHRIEELFRRGKHHSRGRDRVSRSMLARRLARRLAKPGSSSWNPIVIDTPEIGAPAPPAVSSSNPKEKCKTRTKQHRRCRDRWFSEYHPSRESEWRPAPYADQSDTEVGWS</sequence>